<dbReference type="InterPro" id="IPR011989">
    <property type="entry name" value="ARM-like"/>
</dbReference>
<dbReference type="InterPro" id="IPR004155">
    <property type="entry name" value="PBS_lyase_HEAT"/>
</dbReference>
<dbReference type="InterPro" id="IPR000551">
    <property type="entry name" value="MerR-type_HTH_dom"/>
</dbReference>
<dbReference type="InterPro" id="IPR016024">
    <property type="entry name" value="ARM-type_fold"/>
</dbReference>
<evidence type="ECO:0000313" key="4">
    <source>
        <dbReference type="Proteomes" id="UP000593758"/>
    </source>
</evidence>
<keyword evidence="4" id="KW-1185">Reference proteome</keyword>
<dbReference type="InterPro" id="IPR047057">
    <property type="entry name" value="MerR_fam"/>
</dbReference>
<dbReference type="EMBL" id="CP063169">
    <property type="protein sequence ID" value="QOR70195.1"/>
    <property type="molecule type" value="Genomic_DNA"/>
</dbReference>
<dbReference type="Pfam" id="PF13646">
    <property type="entry name" value="HEAT_2"/>
    <property type="match status" value="1"/>
</dbReference>
<dbReference type="Gene3D" id="1.25.10.10">
    <property type="entry name" value="Leucine-rich Repeat Variant"/>
    <property type="match status" value="1"/>
</dbReference>
<dbReference type="RefSeq" id="WP_193496884.1">
    <property type="nucleotide sequence ID" value="NZ_CP063169.1"/>
</dbReference>
<dbReference type="SUPFAM" id="SSF46955">
    <property type="entry name" value="Putative DNA-binding domain"/>
    <property type="match status" value="1"/>
</dbReference>
<accession>A0A7M1SRS6</accession>
<organism evidence="3 4">
    <name type="scientific">Ruania alkalisoli</name>
    <dbReference type="NCBI Taxonomy" id="2779775"/>
    <lineage>
        <taxon>Bacteria</taxon>
        <taxon>Bacillati</taxon>
        <taxon>Actinomycetota</taxon>
        <taxon>Actinomycetes</taxon>
        <taxon>Micrococcales</taxon>
        <taxon>Ruaniaceae</taxon>
        <taxon>Ruania</taxon>
    </lineage>
</organism>
<dbReference type="PRINTS" id="PR00040">
    <property type="entry name" value="HTHMERR"/>
</dbReference>
<dbReference type="AlphaFoldDB" id="A0A7M1SRS6"/>
<dbReference type="Pfam" id="PF13411">
    <property type="entry name" value="MerR_1"/>
    <property type="match status" value="1"/>
</dbReference>
<dbReference type="InterPro" id="IPR009061">
    <property type="entry name" value="DNA-bd_dom_put_sf"/>
</dbReference>
<dbReference type="KEGG" id="halt:IM660_16505"/>
<sequence>MLIGEVSRRSGVSARMLRHYDTLGLVRPTGRTSGGYREYSAEDFERILHVEGLRSLGLSLRQIERALQDPGATPSALVGELIEQAERRLVREQELLDRLRAVQQRDSPAWEDALQIVALLGALTSRNPTKRQRAALADGGTPATLAAAVLTEGELNTAGALRWALARSGPEAVAHLASGLDSPDVEVRRRAVRALAALPDDRAAALLVRALADPDADVRQHAALTVGARGVPAATDTLIAMVLDGPNDVEAAEALGVLAREGTDGIAARLSTAVPDAGSSGRRRIAQALAELPPQQAIPVLTELSHDRDPSVALTATSVIRTLADGRN</sequence>
<dbReference type="GO" id="GO:0003677">
    <property type="term" value="F:DNA binding"/>
    <property type="evidence" value="ECO:0007669"/>
    <property type="project" value="UniProtKB-KW"/>
</dbReference>
<gene>
    <name evidence="3" type="ORF">IM660_16505</name>
</gene>
<dbReference type="PROSITE" id="PS00552">
    <property type="entry name" value="HTH_MERR_1"/>
    <property type="match status" value="1"/>
</dbReference>
<name>A0A7M1SRS6_9MICO</name>
<evidence type="ECO:0000313" key="3">
    <source>
        <dbReference type="EMBL" id="QOR70195.1"/>
    </source>
</evidence>
<dbReference type="SUPFAM" id="SSF48371">
    <property type="entry name" value="ARM repeat"/>
    <property type="match status" value="1"/>
</dbReference>
<dbReference type="SMART" id="SM00422">
    <property type="entry name" value="HTH_MERR"/>
    <property type="match status" value="1"/>
</dbReference>
<evidence type="ECO:0000259" key="2">
    <source>
        <dbReference type="PROSITE" id="PS50937"/>
    </source>
</evidence>
<reference evidence="3 4" key="1">
    <citation type="submission" date="2020-10" db="EMBL/GenBank/DDBJ databases">
        <title>Haloactinobacterium sp. RN3S43, a bacterium isolated from saline soil.</title>
        <authorList>
            <person name="Sun J.-Q."/>
        </authorList>
    </citation>
    <scope>NUCLEOTIDE SEQUENCE [LARGE SCALE GENOMIC DNA]</scope>
    <source>
        <strain evidence="3 4">RN3S43</strain>
    </source>
</reference>
<dbReference type="PROSITE" id="PS50937">
    <property type="entry name" value="HTH_MERR_2"/>
    <property type="match status" value="1"/>
</dbReference>
<dbReference type="Pfam" id="PF03130">
    <property type="entry name" value="HEAT_PBS"/>
    <property type="match status" value="1"/>
</dbReference>
<dbReference type="Proteomes" id="UP000593758">
    <property type="component" value="Chromosome"/>
</dbReference>
<dbReference type="SMART" id="SM00567">
    <property type="entry name" value="EZ_HEAT"/>
    <property type="match status" value="4"/>
</dbReference>
<feature type="domain" description="HTH merR-type" evidence="2">
    <location>
        <begin position="1"/>
        <end position="69"/>
    </location>
</feature>
<evidence type="ECO:0000256" key="1">
    <source>
        <dbReference type="ARBA" id="ARBA00023125"/>
    </source>
</evidence>
<protein>
    <submittedName>
        <fullName evidence="3">HEAT repeat domain-containing protein</fullName>
    </submittedName>
</protein>
<dbReference type="PANTHER" id="PTHR30204:SF93">
    <property type="entry name" value="HTH MERR-TYPE DOMAIN-CONTAINING PROTEIN"/>
    <property type="match status" value="1"/>
</dbReference>
<keyword evidence="1" id="KW-0238">DNA-binding</keyword>
<dbReference type="GO" id="GO:0003700">
    <property type="term" value="F:DNA-binding transcription factor activity"/>
    <property type="evidence" value="ECO:0007669"/>
    <property type="project" value="InterPro"/>
</dbReference>
<proteinExistence type="predicted"/>
<dbReference type="Gene3D" id="1.10.1660.10">
    <property type="match status" value="1"/>
</dbReference>
<dbReference type="PANTHER" id="PTHR30204">
    <property type="entry name" value="REDOX-CYCLING DRUG-SENSING TRANSCRIPTIONAL ACTIVATOR SOXR"/>
    <property type="match status" value="1"/>
</dbReference>